<feature type="signal peptide" evidence="6">
    <location>
        <begin position="1"/>
        <end position="19"/>
    </location>
</feature>
<dbReference type="GO" id="GO:0015288">
    <property type="term" value="F:porin activity"/>
    <property type="evidence" value="ECO:0007669"/>
    <property type="project" value="TreeGrafter"/>
</dbReference>
<organism evidence="7 8">
    <name type="scientific">Xiashengella succiniciproducens</name>
    <dbReference type="NCBI Taxonomy" id="2949635"/>
    <lineage>
        <taxon>Bacteria</taxon>
        <taxon>Pseudomonadati</taxon>
        <taxon>Bacteroidota</taxon>
        <taxon>Bacteroidia</taxon>
        <taxon>Marinilabiliales</taxon>
        <taxon>Marinilabiliaceae</taxon>
        <taxon>Xiashengella</taxon>
    </lineage>
</organism>
<dbReference type="GO" id="GO:0015562">
    <property type="term" value="F:efflux transmembrane transporter activity"/>
    <property type="evidence" value="ECO:0007669"/>
    <property type="project" value="InterPro"/>
</dbReference>
<comment type="subcellular location">
    <subcellularLocation>
        <location evidence="1">Cell outer membrane</location>
    </subcellularLocation>
</comment>
<dbReference type="InterPro" id="IPR051906">
    <property type="entry name" value="TolC-like"/>
</dbReference>
<sequence length="429" mass="48905">MKRTQIIFFLTMLTLQSHAQVTIEECYAAARTNYPLIKQLDLIERAKEFNLQNAGKGYLPQVNIVAQASWQSDVPHIPLDTSNPMLGTIMPDPVSKDQYKAVLELSQVLWDGGRIKSHREMIESSAGVSGQNVEVNLYHLNERIDQLYFGILLIDAQLKQNKVLQDELERNHKLILSYVDNGIANQSDLNAVRVDQLKAFQTEAGLLKTREAYIGMLGLLTGMELSMDTQLIKPEPVLPQTREIKRPELELYELRIVDLNSGYSEIRSDLRPKLGLFLNLGYGRPGLNMLDDSFNSYYIGGVQLAWNLGSLYRLRDRKNLISTNIESVKVEKESFLANTMIDLVQKDNAVRSLYEQLSYDDEIISLLTEVRRASEAKIAFGTISGSELMRDLHAEQMAIQNKIMHETQLLMAIYNLRFITNDYQIDETK</sequence>
<evidence type="ECO:0000256" key="4">
    <source>
        <dbReference type="ARBA" id="ARBA00023136"/>
    </source>
</evidence>
<dbReference type="KEGG" id="alkq:M9189_04270"/>
<dbReference type="PANTHER" id="PTHR30026:SF20">
    <property type="entry name" value="OUTER MEMBRANE PROTEIN TOLC"/>
    <property type="match status" value="1"/>
</dbReference>
<proteinExistence type="predicted"/>
<dbReference type="Proteomes" id="UP001056426">
    <property type="component" value="Chromosome"/>
</dbReference>
<evidence type="ECO:0000256" key="2">
    <source>
        <dbReference type="ARBA" id="ARBA00022452"/>
    </source>
</evidence>
<keyword evidence="6" id="KW-0732">Signal</keyword>
<evidence type="ECO:0000313" key="7">
    <source>
        <dbReference type="EMBL" id="URW80564.1"/>
    </source>
</evidence>
<name>A0A9J6ZRI6_9BACT</name>
<gene>
    <name evidence="7" type="ORF">M9189_04270</name>
</gene>
<dbReference type="Gene3D" id="1.20.1600.10">
    <property type="entry name" value="Outer membrane efflux proteins (OEP)"/>
    <property type="match status" value="1"/>
</dbReference>
<reference evidence="7" key="1">
    <citation type="submission" date="2022-05" db="EMBL/GenBank/DDBJ databases">
        <authorList>
            <person name="Sun X."/>
        </authorList>
    </citation>
    <scope>NUCLEOTIDE SEQUENCE</scope>
    <source>
        <strain evidence="7">Ai-910</strain>
    </source>
</reference>
<keyword evidence="3" id="KW-0812">Transmembrane</keyword>
<evidence type="ECO:0000256" key="6">
    <source>
        <dbReference type="SAM" id="SignalP"/>
    </source>
</evidence>
<keyword evidence="5" id="KW-0998">Cell outer membrane</keyword>
<reference evidence="7" key="2">
    <citation type="submission" date="2022-06" db="EMBL/GenBank/DDBJ databases">
        <title>Xiashengella guii gen. nov. sp. nov., a bacterium isolated form anaerobic digestion tank.</title>
        <authorList>
            <person name="Huang H."/>
        </authorList>
    </citation>
    <scope>NUCLEOTIDE SEQUENCE</scope>
    <source>
        <strain evidence="7">Ai-910</strain>
    </source>
</reference>
<dbReference type="PANTHER" id="PTHR30026">
    <property type="entry name" value="OUTER MEMBRANE PROTEIN TOLC"/>
    <property type="match status" value="1"/>
</dbReference>
<feature type="chain" id="PRO_5039941050" evidence="6">
    <location>
        <begin position="20"/>
        <end position="429"/>
    </location>
</feature>
<dbReference type="RefSeq" id="WP_250724874.1">
    <property type="nucleotide sequence ID" value="NZ_CP098400.1"/>
</dbReference>
<dbReference type="GO" id="GO:0009279">
    <property type="term" value="C:cell outer membrane"/>
    <property type="evidence" value="ECO:0007669"/>
    <property type="project" value="UniProtKB-SubCell"/>
</dbReference>
<dbReference type="GO" id="GO:1990281">
    <property type="term" value="C:efflux pump complex"/>
    <property type="evidence" value="ECO:0007669"/>
    <property type="project" value="TreeGrafter"/>
</dbReference>
<keyword evidence="8" id="KW-1185">Reference proteome</keyword>
<dbReference type="SUPFAM" id="SSF56954">
    <property type="entry name" value="Outer membrane efflux proteins (OEP)"/>
    <property type="match status" value="1"/>
</dbReference>
<evidence type="ECO:0000256" key="5">
    <source>
        <dbReference type="ARBA" id="ARBA00023237"/>
    </source>
</evidence>
<evidence type="ECO:0000256" key="1">
    <source>
        <dbReference type="ARBA" id="ARBA00004442"/>
    </source>
</evidence>
<keyword evidence="2" id="KW-1134">Transmembrane beta strand</keyword>
<dbReference type="EMBL" id="CP098400">
    <property type="protein sequence ID" value="URW80564.1"/>
    <property type="molecule type" value="Genomic_DNA"/>
</dbReference>
<accession>A0A9J6ZRI6</accession>
<protein>
    <submittedName>
        <fullName evidence="7">TolC family protein</fullName>
    </submittedName>
</protein>
<keyword evidence="4" id="KW-0472">Membrane</keyword>
<evidence type="ECO:0000256" key="3">
    <source>
        <dbReference type="ARBA" id="ARBA00022692"/>
    </source>
</evidence>
<dbReference type="AlphaFoldDB" id="A0A9J6ZRI6"/>
<evidence type="ECO:0000313" key="8">
    <source>
        <dbReference type="Proteomes" id="UP001056426"/>
    </source>
</evidence>